<evidence type="ECO:0008006" key="4">
    <source>
        <dbReference type="Google" id="ProtNLM"/>
    </source>
</evidence>
<dbReference type="EMBL" id="CP071060">
    <property type="protein sequence ID" value="QSI76654.1"/>
    <property type="molecule type" value="Genomic_DNA"/>
</dbReference>
<evidence type="ECO:0000313" key="2">
    <source>
        <dbReference type="EMBL" id="QSI76654.1"/>
    </source>
</evidence>
<dbReference type="Proteomes" id="UP000663570">
    <property type="component" value="Chromosome"/>
</dbReference>
<feature type="transmembrane region" description="Helical" evidence="1">
    <location>
        <begin position="12"/>
        <end position="32"/>
    </location>
</feature>
<name>A0ABX7M7N4_9RHOO</name>
<accession>A0ABX7M7N4</accession>
<proteinExistence type="predicted"/>
<keyword evidence="1" id="KW-0812">Transmembrane</keyword>
<organism evidence="2 3">
    <name type="scientific">Niveibacterium microcysteis</name>
    <dbReference type="NCBI Taxonomy" id="2811415"/>
    <lineage>
        <taxon>Bacteria</taxon>
        <taxon>Pseudomonadati</taxon>
        <taxon>Pseudomonadota</taxon>
        <taxon>Betaproteobacteria</taxon>
        <taxon>Rhodocyclales</taxon>
        <taxon>Rhodocyclaceae</taxon>
        <taxon>Niveibacterium</taxon>
    </lineage>
</organism>
<sequence length="144" mass="16118">MKPSVRAIIWNDWPALACALGIPVVWVIFTAFPVLKRLDPSEVSFYVALATVISATLAVILIWRAKRIFNLFAHGTEVAGQITWVQIVRDRGRLEFQFEMNGKPMNGWTAVHKSKRVMSLAIGQPVRVLVQPSTSTAIVKDLYV</sequence>
<keyword evidence="1" id="KW-1133">Transmembrane helix</keyword>
<reference evidence="2 3" key="1">
    <citation type="submission" date="2021-02" db="EMBL/GenBank/DDBJ databases">
        <title>Niveibacterium changnyeongensis HC41.</title>
        <authorList>
            <person name="Kang M."/>
        </authorList>
    </citation>
    <scope>NUCLEOTIDE SEQUENCE [LARGE SCALE GENOMIC DNA]</scope>
    <source>
        <strain evidence="2 3">HC41</strain>
    </source>
</reference>
<gene>
    <name evidence="2" type="ORF">JY500_19685</name>
</gene>
<keyword evidence="3" id="KW-1185">Reference proteome</keyword>
<keyword evidence="1" id="KW-0472">Membrane</keyword>
<protein>
    <recommendedName>
        <fullName evidence="4">DUF3592 domain-containing protein</fullName>
    </recommendedName>
</protein>
<dbReference type="RefSeq" id="WP_206254296.1">
    <property type="nucleotide sequence ID" value="NZ_CP071060.1"/>
</dbReference>
<evidence type="ECO:0000313" key="3">
    <source>
        <dbReference type="Proteomes" id="UP000663570"/>
    </source>
</evidence>
<feature type="transmembrane region" description="Helical" evidence="1">
    <location>
        <begin position="44"/>
        <end position="63"/>
    </location>
</feature>
<evidence type="ECO:0000256" key="1">
    <source>
        <dbReference type="SAM" id="Phobius"/>
    </source>
</evidence>